<dbReference type="InterPro" id="IPR039424">
    <property type="entry name" value="SBP_5"/>
</dbReference>
<dbReference type="InterPro" id="IPR000914">
    <property type="entry name" value="SBP_5_dom"/>
</dbReference>
<dbReference type="RefSeq" id="WP_328955320.1">
    <property type="nucleotide sequence ID" value="NZ_CP108110.1"/>
</dbReference>
<dbReference type="SUPFAM" id="SSF53850">
    <property type="entry name" value="Periplasmic binding protein-like II"/>
    <property type="match status" value="1"/>
</dbReference>
<dbReference type="Pfam" id="PF00496">
    <property type="entry name" value="SBP_bac_5"/>
    <property type="match status" value="1"/>
</dbReference>
<dbReference type="Gene3D" id="3.90.76.10">
    <property type="entry name" value="Dipeptide-binding Protein, Domain 1"/>
    <property type="match status" value="1"/>
</dbReference>
<proteinExistence type="predicted"/>
<name>A0ABZ1TZS3_9ACTN</name>
<dbReference type="CDD" id="cd08501">
    <property type="entry name" value="PBP2_Lpqw"/>
    <property type="match status" value="1"/>
</dbReference>
<evidence type="ECO:0000313" key="4">
    <source>
        <dbReference type="Proteomes" id="UP001432222"/>
    </source>
</evidence>
<keyword evidence="1" id="KW-0732">Signal</keyword>
<evidence type="ECO:0000256" key="1">
    <source>
        <dbReference type="SAM" id="SignalP"/>
    </source>
</evidence>
<organism evidence="3 4">
    <name type="scientific">Kitasatospora purpeofusca</name>
    <dbReference type="NCBI Taxonomy" id="67352"/>
    <lineage>
        <taxon>Bacteria</taxon>
        <taxon>Bacillati</taxon>
        <taxon>Actinomycetota</taxon>
        <taxon>Actinomycetes</taxon>
        <taxon>Kitasatosporales</taxon>
        <taxon>Streptomycetaceae</taxon>
        <taxon>Kitasatospora</taxon>
    </lineage>
</organism>
<feature type="chain" id="PRO_5046056398" evidence="1">
    <location>
        <begin position="27"/>
        <end position="574"/>
    </location>
</feature>
<dbReference type="PROSITE" id="PS51257">
    <property type="entry name" value="PROKAR_LIPOPROTEIN"/>
    <property type="match status" value="1"/>
</dbReference>
<sequence>MGRPLYRRTALLAGLTAVSLSLTLCSCGPGNGPGSGADARALPSSVETPKLTAVDINPHERAELRQGGTLRVAVAQYSTQWSPVQTDGGESSTIAVTKPLLPTFFRSDAAGTQAPNPAYLQDAHSEQRDGRQVVVWTLNPKARWSDGVPITWRDIEANWRALNGKDPAYRSASSTGFELVSAVERGKDDFQAVMTFERPFSEWQSMFNGAANAPLLPASRTATPELFNTAYLDAIPVTAGPFKVERMDRAAQTVTLVADPAWWGDKPLLDRIVFRAMLPNTMAAAFNKGEIDLFNNGPDVAGYQLIRGTPGAAVRRAGGPDFRQFTLNGRSPALTDPSVRQALFQAINRDVIARSDLAGLDWPTVTLNNHLLVANQNAYRDNSLGLSRYDPAEAVRKLDAAGWKLDGDVRRKDGKELNLRLVIPAGVTQAQNEAAVTTGMLKDIGVKITTVTANPNEYFDKYVNRRDFDIAAYSLLGTPFPASGNRANFVQNGGTNHSQSGNPSVDAALDRASAAGDAAGAFEAINQADAELWKVAGVLPLYQRPQLYGSRADLANIGAQGLSDIVWENVGFQK</sequence>
<feature type="domain" description="Solute-binding protein family 5" evidence="2">
    <location>
        <begin position="125"/>
        <end position="495"/>
    </location>
</feature>
<gene>
    <name evidence="3" type="ORF">OHA16_16715</name>
</gene>
<accession>A0ABZ1TZS3</accession>
<dbReference type="PANTHER" id="PTHR30290">
    <property type="entry name" value="PERIPLASMIC BINDING COMPONENT OF ABC TRANSPORTER"/>
    <property type="match status" value="1"/>
</dbReference>
<reference evidence="3" key="1">
    <citation type="submission" date="2022-10" db="EMBL/GenBank/DDBJ databases">
        <title>The complete genomes of actinobacterial strains from the NBC collection.</title>
        <authorList>
            <person name="Joergensen T.S."/>
            <person name="Alvarez Arevalo M."/>
            <person name="Sterndorff E.B."/>
            <person name="Faurdal D."/>
            <person name="Vuksanovic O."/>
            <person name="Mourched A.-S."/>
            <person name="Charusanti P."/>
            <person name="Shaw S."/>
            <person name="Blin K."/>
            <person name="Weber T."/>
        </authorList>
    </citation>
    <scope>NUCLEOTIDE SEQUENCE</scope>
    <source>
        <strain evidence="3">NBC_00222</strain>
    </source>
</reference>
<evidence type="ECO:0000259" key="2">
    <source>
        <dbReference type="Pfam" id="PF00496"/>
    </source>
</evidence>
<dbReference type="EMBL" id="CP108110">
    <property type="protein sequence ID" value="WUQ84462.1"/>
    <property type="molecule type" value="Genomic_DNA"/>
</dbReference>
<feature type="signal peptide" evidence="1">
    <location>
        <begin position="1"/>
        <end position="26"/>
    </location>
</feature>
<keyword evidence="4" id="KW-1185">Reference proteome</keyword>
<dbReference type="PANTHER" id="PTHR30290:SF65">
    <property type="entry name" value="MONOACYL PHOSPHATIDYLINOSITOL TETRAMANNOSIDE-BINDING PROTEIN LPQW-RELATED"/>
    <property type="match status" value="1"/>
</dbReference>
<evidence type="ECO:0000313" key="3">
    <source>
        <dbReference type="EMBL" id="WUQ84462.1"/>
    </source>
</evidence>
<dbReference type="Gene3D" id="3.40.190.10">
    <property type="entry name" value="Periplasmic binding protein-like II"/>
    <property type="match status" value="1"/>
</dbReference>
<protein>
    <submittedName>
        <fullName evidence="3">ABC transporter family substrate-binding protein</fullName>
    </submittedName>
</protein>
<dbReference type="Proteomes" id="UP001432222">
    <property type="component" value="Chromosome"/>
</dbReference>
<dbReference type="Gene3D" id="3.10.105.10">
    <property type="entry name" value="Dipeptide-binding Protein, Domain 3"/>
    <property type="match status" value="1"/>
</dbReference>
<dbReference type="PIRSF" id="PIRSF002741">
    <property type="entry name" value="MppA"/>
    <property type="match status" value="1"/>
</dbReference>
<dbReference type="InterPro" id="IPR030678">
    <property type="entry name" value="Peptide/Ni-bd"/>
</dbReference>